<name>A0A1E3L2F8_9BACL</name>
<keyword evidence="2" id="KW-0808">Transferase</keyword>
<reference evidence="2 3" key="1">
    <citation type="submission" date="2016-08" db="EMBL/GenBank/DDBJ databases">
        <title>Genome sequencing of Paenibacillus sp. TI45-13ar, isolated from Korean traditional nuruk.</title>
        <authorList>
            <person name="Kim S.-J."/>
        </authorList>
    </citation>
    <scope>NUCLEOTIDE SEQUENCE [LARGE SCALE GENOMIC DNA]</scope>
    <source>
        <strain evidence="2 3">TI45-13ar</strain>
    </source>
</reference>
<dbReference type="PATRIC" id="fig|1886670.3.peg.2674"/>
<dbReference type="InterPro" id="IPR029063">
    <property type="entry name" value="SAM-dependent_MTases_sf"/>
</dbReference>
<dbReference type="Gene3D" id="3.40.50.150">
    <property type="entry name" value="Vaccinia Virus protein VP39"/>
    <property type="match status" value="1"/>
</dbReference>
<dbReference type="RefSeq" id="WP_069328037.1">
    <property type="nucleotide sequence ID" value="NZ_MDER01000044.1"/>
</dbReference>
<dbReference type="SUPFAM" id="SSF53335">
    <property type="entry name" value="S-adenosyl-L-methionine-dependent methyltransferases"/>
    <property type="match status" value="1"/>
</dbReference>
<keyword evidence="2" id="KW-0489">Methyltransferase</keyword>
<sequence length="320" mass="36307">MDQQHASPQYIYTYSHRQDEHSLCYLEMRSFFGKETDQFILKSDVAVMPSRSPFIKERIEILYEGDTLEEIYAQAEQINMLEETFKVIFVKINDLDSDHKIEYQERLGIEREIGMRIHGEADVKNPQHTFGIVPFGGRWYLGHYFKNEAVWFHNMRKPQNYSIALNTRLARAAANILVPNPVGIQAIDPCCGIGTVLVEALSMDINIVGRDINPHIAQGARANIKHFGLKGEVTLGDIADINEHYDAAIVDMPYNLFSTTTPEEQLSILKHARRIADKVVVITIENIDEMIAEAGFSITDRGEAKKGAKGVFSRQVLVCH</sequence>
<dbReference type="EMBL" id="MDER01000044">
    <property type="protein sequence ID" value="ODP27992.1"/>
    <property type="molecule type" value="Genomic_DNA"/>
</dbReference>
<dbReference type="PANTHER" id="PTHR14911:SF13">
    <property type="entry name" value="TRNA (GUANINE(6)-N2)-METHYLTRANSFERASE THUMP3"/>
    <property type="match status" value="1"/>
</dbReference>
<dbReference type="GO" id="GO:0160101">
    <property type="term" value="F:tRNA (guanine(10)-N2)-dimethyltransferase activity"/>
    <property type="evidence" value="ECO:0007669"/>
    <property type="project" value="UniProtKB-EC"/>
</dbReference>
<dbReference type="AlphaFoldDB" id="A0A1E3L2F8"/>
<evidence type="ECO:0000313" key="3">
    <source>
        <dbReference type="Proteomes" id="UP000094578"/>
    </source>
</evidence>
<gene>
    <name evidence="2" type="ORF">PTI45_02630</name>
</gene>
<dbReference type="CDD" id="cd02440">
    <property type="entry name" value="AdoMet_MTases"/>
    <property type="match status" value="1"/>
</dbReference>
<comment type="caution">
    <text evidence="2">The sequence shown here is derived from an EMBL/GenBank/DDBJ whole genome shotgun (WGS) entry which is preliminary data.</text>
</comment>
<dbReference type="InterPro" id="IPR000241">
    <property type="entry name" value="RlmKL-like_Mtase"/>
</dbReference>
<proteinExistence type="predicted"/>
<dbReference type="STRING" id="1886670.PTI45_02630"/>
<dbReference type="Pfam" id="PF01170">
    <property type="entry name" value="UPF0020"/>
    <property type="match status" value="1"/>
</dbReference>
<feature type="domain" description="Ribosomal RNA large subunit methyltransferase K/L-like methyltransferase" evidence="1">
    <location>
        <begin position="157"/>
        <end position="256"/>
    </location>
</feature>
<evidence type="ECO:0000313" key="2">
    <source>
        <dbReference type="EMBL" id="ODP27992.1"/>
    </source>
</evidence>
<dbReference type="GO" id="GO:0030488">
    <property type="term" value="P:tRNA methylation"/>
    <property type="evidence" value="ECO:0007669"/>
    <property type="project" value="TreeGrafter"/>
</dbReference>
<dbReference type="Proteomes" id="UP000094578">
    <property type="component" value="Unassembled WGS sequence"/>
</dbReference>
<organism evidence="2 3">
    <name type="scientific">Paenibacillus nuruki</name>
    <dbReference type="NCBI Taxonomy" id="1886670"/>
    <lineage>
        <taxon>Bacteria</taxon>
        <taxon>Bacillati</taxon>
        <taxon>Bacillota</taxon>
        <taxon>Bacilli</taxon>
        <taxon>Bacillales</taxon>
        <taxon>Paenibacillaceae</taxon>
        <taxon>Paenibacillus</taxon>
    </lineage>
</organism>
<evidence type="ECO:0000259" key="1">
    <source>
        <dbReference type="Pfam" id="PF01170"/>
    </source>
</evidence>
<keyword evidence="3" id="KW-1185">Reference proteome</keyword>
<dbReference type="PANTHER" id="PTHR14911">
    <property type="entry name" value="THUMP DOMAIN-CONTAINING"/>
    <property type="match status" value="1"/>
</dbReference>
<protein>
    <submittedName>
        <fullName evidence="2">tRNA (Guanine(10)-N(2))-dimethyltransferase</fullName>
        <ecNumber evidence="2">2.1.1.213</ecNumber>
    </submittedName>
</protein>
<dbReference type="EC" id="2.1.1.213" evidence="2"/>
<accession>A0A1E3L2F8</accession>